<gene>
    <name evidence="3" type="ORF">E8M01_05335</name>
</gene>
<accession>A0A4D7AXV0</accession>
<dbReference type="Pfam" id="PF07995">
    <property type="entry name" value="GSDH"/>
    <property type="match status" value="1"/>
</dbReference>
<dbReference type="AlphaFoldDB" id="A0A4D7AXV0"/>
<reference evidence="3 4" key="1">
    <citation type="submission" date="2019-04" db="EMBL/GenBank/DDBJ databases">
        <title>Phreatobacter aquaticus sp. nov.</title>
        <authorList>
            <person name="Choi A."/>
        </authorList>
    </citation>
    <scope>NUCLEOTIDE SEQUENCE [LARGE SCALE GENOMIC DNA]</scope>
    <source>
        <strain evidence="3 4">KCTC 52518</strain>
    </source>
</reference>
<dbReference type="InterPro" id="IPR011041">
    <property type="entry name" value="Quinoprot_gluc/sorb_DH_b-prop"/>
</dbReference>
<dbReference type="Proteomes" id="UP000298781">
    <property type="component" value="Chromosome"/>
</dbReference>
<dbReference type="OrthoDB" id="9770043at2"/>
<organism evidence="3 4">
    <name type="scientific">Phreatobacter stygius</name>
    <dbReference type="NCBI Taxonomy" id="1940610"/>
    <lineage>
        <taxon>Bacteria</taxon>
        <taxon>Pseudomonadati</taxon>
        <taxon>Pseudomonadota</taxon>
        <taxon>Alphaproteobacteria</taxon>
        <taxon>Hyphomicrobiales</taxon>
        <taxon>Phreatobacteraceae</taxon>
        <taxon>Phreatobacter</taxon>
    </lineage>
</organism>
<dbReference type="SUPFAM" id="SSF50952">
    <property type="entry name" value="Soluble quinoprotein glucose dehydrogenase"/>
    <property type="match status" value="1"/>
</dbReference>
<dbReference type="RefSeq" id="WP_136959170.1">
    <property type="nucleotide sequence ID" value="NZ_CP039690.1"/>
</dbReference>
<dbReference type="Gene3D" id="2.120.10.30">
    <property type="entry name" value="TolB, C-terminal domain"/>
    <property type="match status" value="1"/>
</dbReference>
<dbReference type="InterPro" id="IPR012938">
    <property type="entry name" value="Glc/Sorbosone_DH"/>
</dbReference>
<proteinExistence type="predicted"/>
<evidence type="ECO:0000256" key="1">
    <source>
        <dbReference type="SAM" id="SignalP"/>
    </source>
</evidence>
<evidence type="ECO:0000313" key="4">
    <source>
        <dbReference type="Proteomes" id="UP000298781"/>
    </source>
</evidence>
<keyword evidence="4" id="KW-1185">Reference proteome</keyword>
<sequence>MRAAVLALSLALIGGPAIAQTAASEADYALDVKVVARGLEHPWGLAFLPDGRMLVTERPGRLRLIERDGRVLPALAGVPAVAAVGQGGLLGIALDPRFAENRLVYLSFAERRSGDTNATAVYRGRLNLAGTGLEAGRVIYRQEPAFAGRLHFGSRLVFDRSGALFVTLGERFQLPNESQNPANAIGKIVRITTDGAPAAGNPGANRPGWNAAIWSIGHRNVQGAALHPQTGELWISNHGPRGGDGLYVVRAGRNYGWPLISYGTHYDGRPVNGGATAAEGLEQPLVHWTPSIAPSGLTFYTGDLFQAWRGNIISGALAGQMLVRVVLDGERVIAQRRYLTDFGQRFRDVLEGPDGALWALTDSAEGQLVTIRPRGR</sequence>
<dbReference type="PANTHER" id="PTHR19328">
    <property type="entry name" value="HEDGEHOG-INTERACTING PROTEIN"/>
    <property type="match status" value="1"/>
</dbReference>
<dbReference type="InterPro" id="IPR011042">
    <property type="entry name" value="6-blade_b-propeller_TolB-like"/>
</dbReference>
<protein>
    <submittedName>
        <fullName evidence="3">PQQ-dependent sugar dehydrogenase</fullName>
    </submittedName>
</protein>
<name>A0A4D7AXV0_9HYPH</name>
<dbReference type="KEGG" id="pstg:E8M01_05335"/>
<feature type="domain" description="Glucose/Sorbosone dehydrogenase" evidence="2">
    <location>
        <begin position="39"/>
        <end position="369"/>
    </location>
</feature>
<feature type="signal peptide" evidence="1">
    <location>
        <begin position="1"/>
        <end position="19"/>
    </location>
</feature>
<dbReference type="PANTHER" id="PTHR19328:SF75">
    <property type="entry name" value="ALDOSE SUGAR DEHYDROGENASE YLII"/>
    <property type="match status" value="1"/>
</dbReference>
<evidence type="ECO:0000259" key="2">
    <source>
        <dbReference type="Pfam" id="PF07995"/>
    </source>
</evidence>
<feature type="chain" id="PRO_5020562577" evidence="1">
    <location>
        <begin position="20"/>
        <end position="376"/>
    </location>
</feature>
<keyword evidence="1" id="KW-0732">Signal</keyword>
<dbReference type="EMBL" id="CP039690">
    <property type="protein sequence ID" value="QCI63713.1"/>
    <property type="molecule type" value="Genomic_DNA"/>
</dbReference>
<evidence type="ECO:0000313" key="3">
    <source>
        <dbReference type="EMBL" id="QCI63713.1"/>
    </source>
</evidence>